<name>A0A4C2ADK8_EUMVA</name>
<protein>
    <submittedName>
        <fullName evidence="1">Uncharacterized protein</fullName>
    </submittedName>
</protein>
<proteinExistence type="predicted"/>
<comment type="caution">
    <text evidence="1">The sequence shown here is derived from an EMBL/GenBank/DDBJ whole genome shotgun (WGS) entry which is preliminary data.</text>
</comment>
<organism evidence="1 2">
    <name type="scientific">Eumeta variegata</name>
    <name type="common">Bagworm moth</name>
    <name type="synonym">Eumeta japonica</name>
    <dbReference type="NCBI Taxonomy" id="151549"/>
    <lineage>
        <taxon>Eukaryota</taxon>
        <taxon>Metazoa</taxon>
        <taxon>Ecdysozoa</taxon>
        <taxon>Arthropoda</taxon>
        <taxon>Hexapoda</taxon>
        <taxon>Insecta</taxon>
        <taxon>Pterygota</taxon>
        <taxon>Neoptera</taxon>
        <taxon>Endopterygota</taxon>
        <taxon>Lepidoptera</taxon>
        <taxon>Glossata</taxon>
        <taxon>Ditrysia</taxon>
        <taxon>Tineoidea</taxon>
        <taxon>Psychidae</taxon>
        <taxon>Oiketicinae</taxon>
        <taxon>Eumeta</taxon>
    </lineage>
</organism>
<dbReference type="Proteomes" id="UP000299102">
    <property type="component" value="Unassembled WGS sequence"/>
</dbReference>
<evidence type="ECO:0000313" key="1">
    <source>
        <dbReference type="EMBL" id="GBP96927.1"/>
    </source>
</evidence>
<sequence>MLRGAGAGAVGNARARQRHATVSCANSSARLGALATDATGELYVLRHDGDAFGVYRAQIRIFEETDQVRLASLLEGHHGGALEPQVGLEVLRYLANESLKWQLTNQQLRALLVATDLAKGDSSRPVAVRLLHAAGGRCALRAAFVASCLRGALPPVDLRAVCFVRAMTDYLHNTQYAAHTNNTHESAVTTHCDTFGYRGLYGVRRRPHTTKFIISRLLPSLPPSVRPSVRPSSSIPTLLSCRSYGFFR</sequence>
<reference evidence="1 2" key="1">
    <citation type="journal article" date="2019" name="Commun. Biol.">
        <title>The bagworm genome reveals a unique fibroin gene that provides high tensile strength.</title>
        <authorList>
            <person name="Kono N."/>
            <person name="Nakamura H."/>
            <person name="Ohtoshi R."/>
            <person name="Tomita M."/>
            <person name="Numata K."/>
            <person name="Arakawa K."/>
        </authorList>
    </citation>
    <scope>NUCLEOTIDE SEQUENCE [LARGE SCALE GENOMIC DNA]</scope>
</reference>
<accession>A0A4C2ADK8</accession>
<gene>
    <name evidence="1" type="ORF">EVAR_77040_1</name>
</gene>
<keyword evidence="2" id="KW-1185">Reference proteome</keyword>
<dbReference type="OrthoDB" id="8963520at2759"/>
<dbReference type="EMBL" id="BGZK01002850">
    <property type="protein sequence ID" value="GBP96927.1"/>
    <property type="molecule type" value="Genomic_DNA"/>
</dbReference>
<evidence type="ECO:0000313" key="2">
    <source>
        <dbReference type="Proteomes" id="UP000299102"/>
    </source>
</evidence>
<dbReference type="AlphaFoldDB" id="A0A4C2ADK8"/>